<accession>A0A0A8ZMA0</accession>
<reference evidence="1" key="2">
    <citation type="journal article" date="2015" name="Data Brief">
        <title>Shoot transcriptome of the giant reed, Arundo donax.</title>
        <authorList>
            <person name="Barrero R.A."/>
            <person name="Guerrero F.D."/>
            <person name="Moolhuijzen P."/>
            <person name="Goolsby J.A."/>
            <person name="Tidwell J."/>
            <person name="Bellgard S.E."/>
            <person name="Bellgard M.I."/>
        </authorList>
    </citation>
    <scope>NUCLEOTIDE SEQUENCE</scope>
    <source>
        <tissue evidence="1">Shoot tissue taken approximately 20 cm above the soil surface</tissue>
    </source>
</reference>
<evidence type="ECO:0000313" key="1">
    <source>
        <dbReference type="EMBL" id="JAD37875.1"/>
    </source>
</evidence>
<protein>
    <submittedName>
        <fullName evidence="1">Uncharacterized protein</fullName>
    </submittedName>
</protein>
<name>A0A0A8ZMA0_ARUDO</name>
<sequence length="42" mass="4742">MFAPLPIFAPTLHIKQGQWCKHKGQLCKHLGNSRGNDAKLKK</sequence>
<dbReference type="EMBL" id="GBRH01260020">
    <property type="protein sequence ID" value="JAD37875.1"/>
    <property type="molecule type" value="Transcribed_RNA"/>
</dbReference>
<proteinExistence type="predicted"/>
<reference evidence="1" key="1">
    <citation type="submission" date="2014-09" db="EMBL/GenBank/DDBJ databases">
        <authorList>
            <person name="Magalhaes I.L.F."/>
            <person name="Oliveira U."/>
            <person name="Santos F.R."/>
            <person name="Vidigal T.H.D.A."/>
            <person name="Brescovit A.D."/>
            <person name="Santos A.J."/>
        </authorList>
    </citation>
    <scope>NUCLEOTIDE SEQUENCE</scope>
    <source>
        <tissue evidence="1">Shoot tissue taken approximately 20 cm above the soil surface</tissue>
    </source>
</reference>
<dbReference type="AlphaFoldDB" id="A0A0A8ZMA0"/>
<organism evidence="1">
    <name type="scientific">Arundo donax</name>
    <name type="common">Giant reed</name>
    <name type="synonym">Donax arundinaceus</name>
    <dbReference type="NCBI Taxonomy" id="35708"/>
    <lineage>
        <taxon>Eukaryota</taxon>
        <taxon>Viridiplantae</taxon>
        <taxon>Streptophyta</taxon>
        <taxon>Embryophyta</taxon>
        <taxon>Tracheophyta</taxon>
        <taxon>Spermatophyta</taxon>
        <taxon>Magnoliopsida</taxon>
        <taxon>Liliopsida</taxon>
        <taxon>Poales</taxon>
        <taxon>Poaceae</taxon>
        <taxon>PACMAD clade</taxon>
        <taxon>Arundinoideae</taxon>
        <taxon>Arundineae</taxon>
        <taxon>Arundo</taxon>
    </lineage>
</organism>